<dbReference type="FunFam" id="3.30.70.270:FF:000001">
    <property type="entry name" value="Diguanylate cyclase domain protein"/>
    <property type="match status" value="1"/>
</dbReference>
<dbReference type="CDD" id="cd12915">
    <property type="entry name" value="PDC2_DGC_like"/>
    <property type="match status" value="1"/>
</dbReference>
<evidence type="ECO:0000256" key="6">
    <source>
        <dbReference type="SAM" id="Phobius"/>
    </source>
</evidence>
<keyword evidence="4 6" id="KW-1133">Transmembrane helix</keyword>
<dbReference type="InterPro" id="IPR029787">
    <property type="entry name" value="Nucleotide_cyclase"/>
</dbReference>
<name>A0A848FZ38_9RHOO</name>
<dbReference type="PROSITE" id="PS50883">
    <property type="entry name" value="EAL"/>
    <property type="match status" value="1"/>
</dbReference>
<organism evidence="9 10">
    <name type="scientific">Zoogloea dura</name>
    <dbReference type="NCBI Taxonomy" id="2728840"/>
    <lineage>
        <taxon>Bacteria</taxon>
        <taxon>Pseudomonadati</taxon>
        <taxon>Pseudomonadota</taxon>
        <taxon>Betaproteobacteria</taxon>
        <taxon>Rhodocyclales</taxon>
        <taxon>Zoogloeaceae</taxon>
        <taxon>Zoogloea</taxon>
    </lineage>
</organism>
<dbReference type="NCBIfam" id="TIGR00254">
    <property type="entry name" value="GGDEF"/>
    <property type="match status" value="1"/>
</dbReference>
<evidence type="ECO:0000256" key="2">
    <source>
        <dbReference type="ARBA" id="ARBA00022475"/>
    </source>
</evidence>
<sequence length="889" mass="98631">MERILHFPEYCVRLAKLRYRISPLLSGYILITLIVLAALIEAYVSYGVLKAETDRELTTFSDMVARNLQRSVQEADVILRHVTVAFEDEQWLGYSGRGLQSDDFKALSESSPEVAEIFLLGADSKLIRQADKRDGRKPIGEASAESDFFRVHRDAQDVGLFVSDSFLDWASGEVSFVVSRRLNHADGRFAGIVGARFTASKIEGLVASLLSGKPFAALVCKTNGRLLARHPFSEQAMSLDLSADPGLARALAKPRPVLGEDGQLIGGMQGEVVELVSPVDHAVRLVSFSWIGSLPVLVGVSTRQEDFTERWIGRLQWIGITSLLAIVVVLVLLRTIHLQLNKIQREKRRLETITDAVRDPWLILDEDGTIIRANPAARRELCLPEASAHWSNALNSEKSVLDRLPALDGAPEKQQCRRYDGSVFPAEASAARLQWQGRAMIMLQLHNVEERERYQASLMRQAYCDEVTGLPNRALLAERMARGLAAAKRYGYFCGLLFIDLDHFKRVNDSLGHAGGDALLRKVGERIKEIARHSDTAARFGGDEFVIFLDRISGRSEAVKCAQRVLDAFEQPVLVDDRHLVVSATVGVALFPADGDTPEQLLKNADAAMYEAKARGRKRIGFYGRETGLRIERHLELDMALRGALERREIWVAYQPIVDAHSGEVVKAEALLRWTHPSLGAVRPDEFIAIAEENGSILDLGIWVLQEACNLSREFKARSGRSLKVSVNVSAAQFKDSDLPRIVDRALRRAGITPEELELEMTESVLVSHAEAVNERIDGVKQLGISLALDDFGTGYSSLSYLTRFPFDTLKIDRAFVSRLPDHLPSLELTKAIVAMAKSLNLKVVAEGVEDELQADTLRSMGCEHLQGYLFGRPVDRDTFLDSCCATTG</sequence>
<dbReference type="SMART" id="SM00052">
    <property type="entry name" value="EAL"/>
    <property type="match status" value="1"/>
</dbReference>
<keyword evidence="2" id="KW-1003">Cell membrane</keyword>
<dbReference type="InterPro" id="IPR035919">
    <property type="entry name" value="EAL_sf"/>
</dbReference>
<keyword evidence="10" id="KW-1185">Reference proteome</keyword>
<accession>A0A848FZ38</accession>
<dbReference type="Gene3D" id="3.20.20.450">
    <property type="entry name" value="EAL domain"/>
    <property type="match status" value="1"/>
</dbReference>
<reference evidence="9 10" key="1">
    <citation type="submission" date="2020-04" db="EMBL/GenBank/DDBJ databases">
        <title>Zoogloea sp. G-4-1-14 isolated from soil.</title>
        <authorList>
            <person name="Dahal R.H."/>
        </authorList>
    </citation>
    <scope>NUCLEOTIDE SEQUENCE [LARGE SCALE GENOMIC DNA]</scope>
    <source>
        <strain evidence="9 10">G-4-1-14</strain>
    </source>
</reference>
<dbReference type="PANTHER" id="PTHR44757">
    <property type="entry name" value="DIGUANYLATE CYCLASE DGCP"/>
    <property type="match status" value="1"/>
</dbReference>
<dbReference type="Pfam" id="PF00990">
    <property type="entry name" value="GGDEF"/>
    <property type="match status" value="1"/>
</dbReference>
<feature type="domain" description="EAL" evidence="7">
    <location>
        <begin position="634"/>
        <end position="888"/>
    </location>
</feature>
<dbReference type="InterPro" id="IPR033479">
    <property type="entry name" value="dCache_1"/>
</dbReference>
<dbReference type="EMBL" id="JABBGA010000003">
    <property type="protein sequence ID" value="NML25197.1"/>
    <property type="molecule type" value="Genomic_DNA"/>
</dbReference>
<dbReference type="InterPro" id="IPR035965">
    <property type="entry name" value="PAS-like_dom_sf"/>
</dbReference>
<dbReference type="GO" id="GO:0005886">
    <property type="term" value="C:plasma membrane"/>
    <property type="evidence" value="ECO:0007669"/>
    <property type="project" value="UniProtKB-SubCell"/>
</dbReference>
<feature type="transmembrane region" description="Helical" evidence="6">
    <location>
        <begin position="317"/>
        <end position="340"/>
    </location>
</feature>
<protein>
    <submittedName>
        <fullName evidence="9">EAL domain-containing protein</fullName>
    </submittedName>
</protein>
<keyword evidence="3 6" id="KW-0812">Transmembrane</keyword>
<evidence type="ECO:0000259" key="8">
    <source>
        <dbReference type="PROSITE" id="PS50887"/>
    </source>
</evidence>
<dbReference type="SUPFAM" id="SSF141868">
    <property type="entry name" value="EAL domain-like"/>
    <property type="match status" value="1"/>
</dbReference>
<evidence type="ECO:0000313" key="10">
    <source>
        <dbReference type="Proteomes" id="UP000580043"/>
    </source>
</evidence>
<evidence type="ECO:0000313" key="9">
    <source>
        <dbReference type="EMBL" id="NML25197.1"/>
    </source>
</evidence>
<dbReference type="Pfam" id="PF00563">
    <property type="entry name" value="EAL"/>
    <property type="match status" value="1"/>
</dbReference>
<dbReference type="InterPro" id="IPR000160">
    <property type="entry name" value="GGDEF_dom"/>
</dbReference>
<evidence type="ECO:0000259" key="7">
    <source>
        <dbReference type="PROSITE" id="PS50883"/>
    </source>
</evidence>
<dbReference type="AlphaFoldDB" id="A0A848FZ38"/>
<dbReference type="Pfam" id="PF02743">
    <property type="entry name" value="dCache_1"/>
    <property type="match status" value="1"/>
</dbReference>
<dbReference type="PROSITE" id="PS50887">
    <property type="entry name" value="GGDEF"/>
    <property type="match status" value="1"/>
</dbReference>
<comment type="caution">
    <text evidence="9">The sequence shown here is derived from an EMBL/GenBank/DDBJ whole genome shotgun (WGS) entry which is preliminary data.</text>
</comment>
<dbReference type="InterPro" id="IPR001633">
    <property type="entry name" value="EAL_dom"/>
</dbReference>
<evidence type="ECO:0000256" key="5">
    <source>
        <dbReference type="ARBA" id="ARBA00023136"/>
    </source>
</evidence>
<dbReference type="SUPFAM" id="SSF55073">
    <property type="entry name" value="Nucleotide cyclase"/>
    <property type="match status" value="1"/>
</dbReference>
<dbReference type="PANTHER" id="PTHR44757:SF2">
    <property type="entry name" value="BIOFILM ARCHITECTURE MAINTENANCE PROTEIN MBAA"/>
    <property type="match status" value="1"/>
</dbReference>
<proteinExistence type="predicted"/>
<dbReference type="SMART" id="SM00267">
    <property type="entry name" value="GGDEF"/>
    <property type="match status" value="1"/>
</dbReference>
<dbReference type="SUPFAM" id="SSF55785">
    <property type="entry name" value="PYP-like sensor domain (PAS domain)"/>
    <property type="match status" value="1"/>
</dbReference>
<comment type="subcellular location">
    <subcellularLocation>
        <location evidence="1">Cell membrane</location>
        <topology evidence="1">Multi-pass membrane protein</topology>
    </subcellularLocation>
</comment>
<dbReference type="Gene3D" id="3.30.450.20">
    <property type="entry name" value="PAS domain"/>
    <property type="match status" value="3"/>
</dbReference>
<dbReference type="RefSeq" id="WP_169144838.1">
    <property type="nucleotide sequence ID" value="NZ_JABBGA010000003.1"/>
</dbReference>
<feature type="transmembrane region" description="Helical" evidence="6">
    <location>
        <begin position="21"/>
        <end position="40"/>
    </location>
</feature>
<evidence type="ECO:0000256" key="1">
    <source>
        <dbReference type="ARBA" id="ARBA00004651"/>
    </source>
</evidence>
<dbReference type="GO" id="GO:0003824">
    <property type="term" value="F:catalytic activity"/>
    <property type="evidence" value="ECO:0007669"/>
    <property type="project" value="UniProtKB-ARBA"/>
</dbReference>
<evidence type="ECO:0000256" key="3">
    <source>
        <dbReference type="ARBA" id="ARBA00022692"/>
    </source>
</evidence>
<keyword evidence="5 6" id="KW-0472">Membrane</keyword>
<dbReference type="CDD" id="cd01949">
    <property type="entry name" value="GGDEF"/>
    <property type="match status" value="1"/>
</dbReference>
<dbReference type="Proteomes" id="UP000580043">
    <property type="component" value="Unassembled WGS sequence"/>
</dbReference>
<gene>
    <name evidence="9" type="ORF">HHL15_05555</name>
</gene>
<evidence type="ECO:0000256" key="4">
    <source>
        <dbReference type="ARBA" id="ARBA00022989"/>
    </source>
</evidence>
<feature type="domain" description="GGDEF" evidence="8">
    <location>
        <begin position="492"/>
        <end position="625"/>
    </location>
</feature>
<dbReference type="CDD" id="cd18773">
    <property type="entry name" value="PDC1_HK_sensor"/>
    <property type="match status" value="1"/>
</dbReference>
<dbReference type="InterPro" id="IPR043128">
    <property type="entry name" value="Rev_trsase/Diguanyl_cyclase"/>
</dbReference>
<dbReference type="CDD" id="cd01948">
    <property type="entry name" value="EAL"/>
    <property type="match status" value="1"/>
</dbReference>
<dbReference type="Gene3D" id="3.30.70.270">
    <property type="match status" value="1"/>
</dbReference>
<dbReference type="InterPro" id="IPR052155">
    <property type="entry name" value="Biofilm_reg_signaling"/>
</dbReference>